<dbReference type="PROSITE" id="PS50893">
    <property type="entry name" value="ABC_TRANSPORTER_2"/>
    <property type="match status" value="1"/>
</dbReference>
<gene>
    <name evidence="9" type="ORF">F7731_11420</name>
</gene>
<keyword evidence="7" id="KW-0472">Membrane</keyword>
<evidence type="ECO:0000256" key="5">
    <source>
        <dbReference type="ARBA" id="ARBA00022741"/>
    </source>
</evidence>
<keyword evidence="4" id="KW-1003">Cell membrane</keyword>
<dbReference type="AlphaFoldDB" id="A0A6L3V4Y5"/>
<evidence type="ECO:0000259" key="8">
    <source>
        <dbReference type="PROSITE" id="PS50893"/>
    </source>
</evidence>
<dbReference type="InterPro" id="IPR027417">
    <property type="entry name" value="P-loop_NTPase"/>
</dbReference>
<evidence type="ECO:0000256" key="2">
    <source>
        <dbReference type="ARBA" id="ARBA00005417"/>
    </source>
</evidence>
<dbReference type="PROSITE" id="PS00211">
    <property type="entry name" value="ABC_TRANSPORTER_1"/>
    <property type="match status" value="1"/>
</dbReference>
<keyword evidence="3" id="KW-0813">Transport</keyword>
<dbReference type="InterPro" id="IPR050388">
    <property type="entry name" value="ABC_Ni/Peptide_Import"/>
</dbReference>
<dbReference type="InterPro" id="IPR017871">
    <property type="entry name" value="ABC_transporter-like_CS"/>
</dbReference>
<dbReference type="SUPFAM" id="SSF52540">
    <property type="entry name" value="P-loop containing nucleoside triphosphate hydrolases"/>
    <property type="match status" value="1"/>
</dbReference>
<evidence type="ECO:0000256" key="1">
    <source>
        <dbReference type="ARBA" id="ARBA00004202"/>
    </source>
</evidence>
<dbReference type="SMART" id="SM00382">
    <property type="entry name" value="AAA"/>
    <property type="match status" value="1"/>
</dbReference>
<evidence type="ECO:0000313" key="10">
    <source>
        <dbReference type="Proteomes" id="UP000481030"/>
    </source>
</evidence>
<dbReference type="Pfam" id="PF00005">
    <property type="entry name" value="ABC_tran"/>
    <property type="match status" value="1"/>
</dbReference>
<reference evidence="9 10" key="1">
    <citation type="journal article" date="2016" name="Antonie Van Leeuwenhoek">
        <title>Bacillus depressus sp. nov., isolated from soil of a sunflower field.</title>
        <authorList>
            <person name="Wei X."/>
            <person name="Xin D."/>
            <person name="Xin Y."/>
            <person name="Zhang H."/>
            <person name="Wang T."/>
            <person name="Zhang J."/>
        </authorList>
    </citation>
    <scope>NUCLEOTIDE SEQUENCE [LARGE SCALE GENOMIC DNA]</scope>
    <source>
        <strain evidence="9 10">BZ1</strain>
    </source>
</reference>
<evidence type="ECO:0000256" key="7">
    <source>
        <dbReference type="ARBA" id="ARBA00023136"/>
    </source>
</evidence>
<keyword evidence="6 9" id="KW-0067">ATP-binding</keyword>
<keyword evidence="10" id="KW-1185">Reference proteome</keyword>
<dbReference type="Proteomes" id="UP000481030">
    <property type="component" value="Unassembled WGS sequence"/>
</dbReference>
<evidence type="ECO:0000256" key="3">
    <source>
        <dbReference type="ARBA" id="ARBA00022448"/>
    </source>
</evidence>
<dbReference type="GO" id="GO:0005524">
    <property type="term" value="F:ATP binding"/>
    <property type="evidence" value="ECO:0007669"/>
    <property type="project" value="UniProtKB-KW"/>
</dbReference>
<dbReference type="GO" id="GO:0005886">
    <property type="term" value="C:plasma membrane"/>
    <property type="evidence" value="ECO:0007669"/>
    <property type="project" value="UniProtKB-SubCell"/>
</dbReference>
<dbReference type="PANTHER" id="PTHR43297">
    <property type="entry name" value="OLIGOPEPTIDE TRANSPORT ATP-BINDING PROTEIN APPD"/>
    <property type="match status" value="1"/>
</dbReference>
<evidence type="ECO:0000313" key="9">
    <source>
        <dbReference type="EMBL" id="KAB2336113.1"/>
    </source>
</evidence>
<dbReference type="PANTHER" id="PTHR43297:SF2">
    <property type="entry name" value="DIPEPTIDE TRANSPORT ATP-BINDING PROTEIN DPPD"/>
    <property type="match status" value="1"/>
</dbReference>
<dbReference type="CDD" id="cd03257">
    <property type="entry name" value="ABC_NikE_OppD_transporters"/>
    <property type="match status" value="1"/>
</dbReference>
<dbReference type="FunFam" id="3.40.50.300:FF:000016">
    <property type="entry name" value="Oligopeptide ABC transporter ATP-binding component"/>
    <property type="match status" value="1"/>
</dbReference>
<comment type="similarity">
    <text evidence="2">Belongs to the ABC transporter superfamily.</text>
</comment>
<evidence type="ECO:0000256" key="6">
    <source>
        <dbReference type="ARBA" id="ARBA00022840"/>
    </source>
</evidence>
<dbReference type="Pfam" id="PF08352">
    <property type="entry name" value="oligo_HPY"/>
    <property type="match status" value="1"/>
</dbReference>
<dbReference type="GO" id="GO:0015833">
    <property type="term" value="P:peptide transport"/>
    <property type="evidence" value="ECO:0007669"/>
    <property type="project" value="InterPro"/>
</dbReference>
<dbReference type="EMBL" id="WBOS01000004">
    <property type="protein sequence ID" value="KAB2336113.1"/>
    <property type="molecule type" value="Genomic_DNA"/>
</dbReference>
<feature type="domain" description="ABC transporter" evidence="8">
    <location>
        <begin position="6"/>
        <end position="256"/>
    </location>
</feature>
<proteinExistence type="inferred from homology"/>
<protein>
    <submittedName>
        <fullName evidence="9">ABC transporter ATP-binding protein</fullName>
    </submittedName>
</protein>
<accession>A0A6L3V4Y5</accession>
<dbReference type="NCBIfam" id="TIGR01727">
    <property type="entry name" value="oligo_HPY"/>
    <property type="match status" value="1"/>
</dbReference>
<sequence>MTDVLLEINNLKTHFYTETGQVTAVNGVSFAVKKGEIVGVVGESGCGKSVMSQTILRLFEEGTVEYDGEINFKGNNLLTLNKKQMNKVRGNEISMIFQDPLSTLNPVHTIGRQIAESIILHQKKSKKEAEAEVIELLKLVGIPSPESRAKEYPHNLSGGMRQRAMIAVALACHPQLLIADEPTTALDVTIQAQILDLMKKLNQELNMGIIFITHDLGVVAELCSRVVVMYLGEIVEEASVEELFSNPLHPYTQGLIKSIPQLDGDRTALLHTIEGTVPPLTRVPHGCRFASRCPFADEQCTASSPPVFENTASQKVKCWHFEKILAEQRGA</sequence>
<dbReference type="InterPro" id="IPR003439">
    <property type="entry name" value="ABC_transporter-like_ATP-bd"/>
</dbReference>
<comment type="caution">
    <text evidence="9">The sequence shown here is derived from an EMBL/GenBank/DDBJ whole genome shotgun (WGS) entry which is preliminary data.</text>
</comment>
<name>A0A6L3V4Y5_9BACI</name>
<dbReference type="InterPro" id="IPR013563">
    <property type="entry name" value="Oligopep_ABC_C"/>
</dbReference>
<comment type="subcellular location">
    <subcellularLocation>
        <location evidence="1">Cell membrane</location>
        <topology evidence="1">Peripheral membrane protein</topology>
    </subcellularLocation>
</comment>
<dbReference type="OrthoDB" id="9802264at2"/>
<dbReference type="InterPro" id="IPR003593">
    <property type="entry name" value="AAA+_ATPase"/>
</dbReference>
<dbReference type="GO" id="GO:0016887">
    <property type="term" value="F:ATP hydrolysis activity"/>
    <property type="evidence" value="ECO:0007669"/>
    <property type="project" value="InterPro"/>
</dbReference>
<organism evidence="9 10">
    <name type="scientific">Cytobacillus depressus</name>
    <dbReference type="NCBI Taxonomy" id="1602942"/>
    <lineage>
        <taxon>Bacteria</taxon>
        <taxon>Bacillati</taxon>
        <taxon>Bacillota</taxon>
        <taxon>Bacilli</taxon>
        <taxon>Bacillales</taxon>
        <taxon>Bacillaceae</taxon>
        <taxon>Cytobacillus</taxon>
    </lineage>
</organism>
<evidence type="ECO:0000256" key="4">
    <source>
        <dbReference type="ARBA" id="ARBA00022475"/>
    </source>
</evidence>
<dbReference type="RefSeq" id="WP_151534915.1">
    <property type="nucleotide sequence ID" value="NZ_WBOS01000004.1"/>
</dbReference>
<dbReference type="Gene3D" id="3.40.50.300">
    <property type="entry name" value="P-loop containing nucleotide triphosphate hydrolases"/>
    <property type="match status" value="1"/>
</dbReference>
<keyword evidence="5" id="KW-0547">Nucleotide-binding</keyword>